<dbReference type="AlphaFoldDB" id="A0A1G8TTE9"/>
<proteinExistence type="predicted"/>
<evidence type="ECO:0000313" key="1">
    <source>
        <dbReference type="EMBL" id="SDJ44811.1"/>
    </source>
</evidence>
<protein>
    <recommendedName>
        <fullName evidence="3">Beta-ketoadipyl CoA thiolase</fullName>
    </recommendedName>
</protein>
<evidence type="ECO:0008006" key="3">
    <source>
        <dbReference type="Google" id="ProtNLM"/>
    </source>
</evidence>
<dbReference type="RefSeq" id="WP_077524899.1">
    <property type="nucleotide sequence ID" value="NZ_FNFD01000001.1"/>
</dbReference>
<reference evidence="1 2" key="1">
    <citation type="submission" date="2016-10" db="EMBL/GenBank/DDBJ databases">
        <authorList>
            <person name="de Groot N.N."/>
        </authorList>
    </citation>
    <scope>NUCLEOTIDE SEQUENCE [LARGE SCALE GENOMIC DNA]</scope>
    <source>
        <strain evidence="1 2">JCM 21544</strain>
    </source>
</reference>
<evidence type="ECO:0000313" key="2">
    <source>
        <dbReference type="Proteomes" id="UP000198706"/>
    </source>
</evidence>
<sequence>MTKEQLRAELEQQARSFVERDGGEVVLYAAQRKPDRQPWRKKPSVLDEAFQAEVQKIANQRNAET</sequence>
<dbReference type="STRING" id="137658.SAMN05216186_101466"/>
<dbReference type="Proteomes" id="UP000198706">
    <property type="component" value="Unassembled WGS sequence"/>
</dbReference>
<keyword evidence="2" id="KW-1185">Reference proteome</keyword>
<dbReference type="EMBL" id="FNFD01000001">
    <property type="protein sequence ID" value="SDJ44811.1"/>
    <property type="molecule type" value="Genomic_DNA"/>
</dbReference>
<organism evidence="1 2">
    <name type="scientific">Pseudomonas indica</name>
    <dbReference type="NCBI Taxonomy" id="137658"/>
    <lineage>
        <taxon>Bacteria</taxon>
        <taxon>Pseudomonadati</taxon>
        <taxon>Pseudomonadota</taxon>
        <taxon>Gammaproteobacteria</taxon>
        <taxon>Pseudomonadales</taxon>
        <taxon>Pseudomonadaceae</taxon>
        <taxon>Pseudomonas</taxon>
    </lineage>
</organism>
<name>A0A1G8TTE9_9PSED</name>
<accession>A0A1G8TTE9</accession>
<gene>
    <name evidence="1" type="ORF">SAMN05216186_101466</name>
</gene>